<dbReference type="RefSeq" id="WP_190187872.1">
    <property type="nucleotide sequence ID" value="NZ_BMVP01000028.1"/>
</dbReference>
<accession>A0ABQ3F5J8</accession>
<evidence type="ECO:0000313" key="1">
    <source>
        <dbReference type="EMBL" id="GHB85500.1"/>
    </source>
</evidence>
<name>A0ABQ3F5J8_9ACTN</name>
<comment type="caution">
    <text evidence="1">The sequence shown here is derived from an EMBL/GenBank/DDBJ whole genome shotgun (WGS) entry which is preliminary data.</text>
</comment>
<dbReference type="EMBL" id="BMVP01000028">
    <property type="protein sequence ID" value="GHB85500.1"/>
    <property type="molecule type" value="Genomic_DNA"/>
</dbReference>
<sequence>MTTSTEQIAGETGALDLMRGYLAADPEAVVAAAAAGAVSPTAAACMRQRASGLLTESVLAGPDFFPCRRVVMGPADIEWLESIPMETAVAEAVLALAGDGATPRLALDDAQLATVFALSAVARCVAVYGREGTTNSLPSSVRRGP</sequence>
<gene>
    <name evidence="1" type="ORF">GCM10010347_65560</name>
</gene>
<reference evidence="2" key="1">
    <citation type="journal article" date="2019" name="Int. J. Syst. Evol. Microbiol.">
        <title>The Global Catalogue of Microorganisms (GCM) 10K type strain sequencing project: providing services to taxonomists for standard genome sequencing and annotation.</title>
        <authorList>
            <consortium name="The Broad Institute Genomics Platform"/>
            <consortium name="The Broad Institute Genome Sequencing Center for Infectious Disease"/>
            <person name="Wu L."/>
            <person name="Ma J."/>
        </authorList>
    </citation>
    <scope>NUCLEOTIDE SEQUENCE [LARGE SCALE GENOMIC DNA]</scope>
    <source>
        <strain evidence="2">JCM 4738</strain>
    </source>
</reference>
<protein>
    <submittedName>
        <fullName evidence="1">Uncharacterized protein</fullName>
    </submittedName>
</protein>
<organism evidence="1 2">
    <name type="scientific">Streptomyces cirratus</name>
    <dbReference type="NCBI Taxonomy" id="68187"/>
    <lineage>
        <taxon>Bacteria</taxon>
        <taxon>Bacillati</taxon>
        <taxon>Actinomycetota</taxon>
        <taxon>Actinomycetes</taxon>
        <taxon>Kitasatosporales</taxon>
        <taxon>Streptomycetaceae</taxon>
        <taxon>Streptomyces</taxon>
    </lineage>
</organism>
<dbReference type="Proteomes" id="UP000642673">
    <property type="component" value="Unassembled WGS sequence"/>
</dbReference>
<proteinExistence type="predicted"/>
<evidence type="ECO:0000313" key="2">
    <source>
        <dbReference type="Proteomes" id="UP000642673"/>
    </source>
</evidence>
<keyword evidence="2" id="KW-1185">Reference proteome</keyword>